<dbReference type="PANTHER" id="PTHR24197">
    <property type="entry name" value="ANKYRIN REPEAT DOMAIN-CONTAINING PROTEIN 61"/>
    <property type="match status" value="1"/>
</dbReference>
<keyword evidence="5" id="KW-1185">Reference proteome</keyword>
<dbReference type="SMART" id="SM00248">
    <property type="entry name" value="ANK"/>
    <property type="match status" value="3"/>
</dbReference>
<comment type="caution">
    <text evidence="4">The sequence shown here is derived from an EMBL/GenBank/DDBJ whole genome shotgun (WGS) entry which is preliminary data.</text>
</comment>
<protein>
    <submittedName>
        <fullName evidence="4">Uncharacterized protein</fullName>
    </submittedName>
</protein>
<evidence type="ECO:0000256" key="1">
    <source>
        <dbReference type="ARBA" id="ARBA00022737"/>
    </source>
</evidence>
<keyword evidence="1" id="KW-0677">Repeat</keyword>
<dbReference type="AlphaFoldDB" id="A0A0C1QL97"/>
<organism evidence="4 5">
    <name type="scientific">Candidatus Jidaibacter acanthamoebae</name>
    <dbReference type="NCBI Taxonomy" id="86105"/>
    <lineage>
        <taxon>Bacteria</taxon>
        <taxon>Pseudomonadati</taxon>
        <taxon>Pseudomonadota</taxon>
        <taxon>Alphaproteobacteria</taxon>
        <taxon>Rickettsiales</taxon>
        <taxon>Candidatus Midichloriaceae</taxon>
        <taxon>Candidatus Jidaibacter</taxon>
    </lineage>
</organism>
<dbReference type="PROSITE" id="PS50088">
    <property type="entry name" value="ANK_REPEAT"/>
    <property type="match status" value="2"/>
</dbReference>
<dbReference type="InterPro" id="IPR002110">
    <property type="entry name" value="Ankyrin_rpt"/>
</dbReference>
<feature type="repeat" description="ANK" evidence="3">
    <location>
        <begin position="44"/>
        <end position="76"/>
    </location>
</feature>
<keyword evidence="2 3" id="KW-0040">ANK repeat</keyword>
<dbReference type="InterPro" id="IPR036770">
    <property type="entry name" value="Ankyrin_rpt-contain_sf"/>
</dbReference>
<dbReference type="PROSITE" id="PS50297">
    <property type="entry name" value="ANK_REP_REGION"/>
    <property type="match status" value="2"/>
</dbReference>
<dbReference type="SUPFAM" id="SSF48403">
    <property type="entry name" value="Ankyrin repeat"/>
    <property type="match status" value="1"/>
</dbReference>
<evidence type="ECO:0000256" key="2">
    <source>
        <dbReference type="ARBA" id="ARBA00023043"/>
    </source>
</evidence>
<gene>
    <name evidence="4" type="ORF">NF27_AK00110</name>
</gene>
<dbReference type="STRING" id="86105.NF27_AK00110"/>
<dbReference type="Gene3D" id="1.25.40.20">
    <property type="entry name" value="Ankyrin repeat-containing domain"/>
    <property type="match status" value="1"/>
</dbReference>
<proteinExistence type="predicted"/>
<dbReference type="PANTHER" id="PTHR24197:SF44">
    <property type="entry name" value="ANKYRIN REPEAT DOMAIN-CONTAINING PROTEIN 54"/>
    <property type="match status" value="1"/>
</dbReference>
<accession>A0A0C1QL97</accession>
<dbReference type="Pfam" id="PF12796">
    <property type="entry name" value="Ank_2"/>
    <property type="match status" value="1"/>
</dbReference>
<feature type="repeat" description="ANK" evidence="3">
    <location>
        <begin position="77"/>
        <end position="102"/>
    </location>
</feature>
<evidence type="ECO:0000313" key="4">
    <source>
        <dbReference type="EMBL" id="KIE06279.1"/>
    </source>
</evidence>
<dbReference type="Proteomes" id="UP000031258">
    <property type="component" value="Unassembled WGS sequence"/>
</dbReference>
<evidence type="ECO:0000256" key="3">
    <source>
        <dbReference type="PROSITE-ProRule" id="PRU00023"/>
    </source>
</evidence>
<sequence length="356" mass="41256">MKLKGENMIEKNVQFLEAVENGDKEKVINLVNKDPTLLKYTMEDGFTAIHLASLEGHNEVIEYLISKGMNVNVETNEGETAIHLAAYEGYNQTIELLCRNGAIFSPLEVYENLLEGIKLKIIEDKDFIKAIIYNSMQVLEEFRLIEPNAIEDSTNSEVLENMLVNDLKNHSFIVPVIDNFIKKKINIENLSLQDNDLEIMLNNLHSKNRYSSYYKCLYFLIENGLRLDHIIPIIETIDKKQQEDKKIKIETPVEEKGEGGKNRKVPRLFNIIKQHIANGSTNELAGYTNIFQRIRENNLELEEILIPDEVKEKIMDCLIDRTNNTRFEVLPTKREANSWISRALKREFIISRNNEK</sequence>
<dbReference type="EMBL" id="JSWE01000011">
    <property type="protein sequence ID" value="KIE06279.1"/>
    <property type="molecule type" value="Genomic_DNA"/>
</dbReference>
<evidence type="ECO:0000313" key="5">
    <source>
        <dbReference type="Proteomes" id="UP000031258"/>
    </source>
</evidence>
<reference evidence="4 5" key="1">
    <citation type="submission" date="2014-11" db="EMBL/GenBank/DDBJ databases">
        <title>A Rickettsiales Symbiont of Amoebae With Ancient Features.</title>
        <authorList>
            <person name="Schulz F."/>
            <person name="Martijn J."/>
            <person name="Wascher F."/>
            <person name="Kostanjsek R."/>
            <person name="Ettema T.J."/>
            <person name="Horn M."/>
        </authorList>
    </citation>
    <scope>NUCLEOTIDE SEQUENCE [LARGE SCALE GENOMIC DNA]</scope>
    <source>
        <strain evidence="4 5">UWC36</strain>
    </source>
</reference>
<name>A0A0C1QL97_9RICK</name>